<keyword evidence="6" id="KW-1185">Reference proteome</keyword>
<evidence type="ECO:0000313" key="6">
    <source>
        <dbReference type="Proteomes" id="UP001172457"/>
    </source>
</evidence>
<evidence type="ECO:0000313" key="5">
    <source>
        <dbReference type="EMBL" id="KAJ9564602.1"/>
    </source>
</evidence>
<dbReference type="GO" id="GO:0016042">
    <property type="term" value="P:lipid catabolic process"/>
    <property type="evidence" value="ECO:0007669"/>
    <property type="project" value="UniProtKB-KW"/>
</dbReference>
<organism evidence="5 6">
    <name type="scientific">Centaurea solstitialis</name>
    <name type="common">yellow star-thistle</name>
    <dbReference type="NCBI Taxonomy" id="347529"/>
    <lineage>
        <taxon>Eukaryota</taxon>
        <taxon>Viridiplantae</taxon>
        <taxon>Streptophyta</taxon>
        <taxon>Embryophyta</taxon>
        <taxon>Tracheophyta</taxon>
        <taxon>Spermatophyta</taxon>
        <taxon>Magnoliopsida</taxon>
        <taxon>eudicotyledons</taxon>
        <taxon>Gunneridae</taxon>
        <taxon>Pentapetalae</taxon>
        <taxon>asterids</taxon>
        <taxon>campanulids</taxon>
        <taxon>Asterales</taxon>
        <taxon>Asteraceae</taxon>
        <taxon>Carduoideae</taxon>
        <taxon>Cardueae</taxon>
        <taxon>Centaureinae</taxon>
        <taxon>Centaurea</taxon>
    </lineage>
</organism>
<keyword evidence="3" id="KW-0443">Lipid metabolism</keyword>
<keyword evidence="3" id="KW-0442">Lipid degradation</keyword>
<accession>A0AA38WKN2</accession>
<proteinExistence type="inferred from homology"/>
<evidence type="ECO:0000256" key="1">
    <source>
        <dbReference type="ARBA" id="ARBA00008668"/>
    </source>
</evidence>
<dbReference type="AlphaFoldDB" id="A0AA38WKN2"/>
<dbReference type="CDD" id="cd01837">
    <property type="entry name" value="SGNH_plant_lipase_like"/>
    <property type="match status" value="1"/>
</dbReference>
<dbReference type="PANTHER" id="PTHR45648:SF180">
    <property type="entry name" value="OS04G0561800 PROTEIN"/>
    <property type="match status" value="1"/>
</dbReference>
<dbReference type="Gene3D" id="3.40.50.1110">
    <property type="entry name" value="SGNH hydrolase"/>
    <property type="match status" value="1"/>
</dbReference>
<dbReference type="InterPro" id="IPR001087">
    <property type="entry name" value="GDSL"/>
</dbReference>
<evidence type="ECO:0000256" key="2">
    <source>
        <dbReference type="ARBA" id="ARBA00022801"/>
    </source>
</evidence>
<dbReference type="Pfam" id="PF00657">
    <property type="entry name" value="Lipase_GDSL"/>
    <property type="match status" value="1"/>
</dbReference>
<sequence>MKGGNTIVVLCALTVATMMKTATGRLGRGALFIFGDSILDVGTNNHFNDSRARADHPYYGIDFPDHEATGRFSNGYNSADLIAWYLTNDTMSPSPFLSLVNGSETNLMIEILLVGANFASAGSGILVDTGHEKYATLQSGRVVPLWEQIQQFSTLCGNITEALGSQTADIFLAKSTYIISVGSNDFFEHQQAIYQNETKPEDLIANLTATYSMQLQVACFCKERSSLRGVGFAKWNLMDMESVNLYDVGARKFAIIGIPPLGCCPEERYINQKQLHGGGGCVVAMNDLAQAFHASTASLLQNFSSTNHGVFYSLGNTYNTIMSFIDNPRENGFQVVDRACCGNGTFNAKKKCELGSKLCVHRDEYLFWDEFHPTQAASRLAALTLVFAEGPEFVMPMNFSSLAKVSTYM</sequence>
<name>A0AA38WKN2_9ASTR</name>
<dbReference type="PANTHER" id="PTHR45648">
    <property type="entry name" value="GDSL LIPASE/ACYLHYDROLASE FAMILY PROTEIN (AFU_ORTHOLOGUE AFUA_4G14700)"/>
    <property type="match status" value="1"/>
</dbReference>
<keyword evidence="4" id="KW-0732">Signal</keyword>
<feature type="chain" id="PRO_5041391629" description="GDSL esterase/lipase" evidence="4">
    <location>
        <begin position="25"/>
        <end position="409"/>
    </location>
</feature>
<evidence type="ECO:0008006" key="7">
    <source>
        <dbReference type="Google" id="ProtNLM"/>
    </source>
</evidence>
<dbReference type="EMBL" id="JARYMX010000001">
    <property type="protein sequence ID" value="KAJ9564602.1"/>
    <property type="molecule type" value="Genomic_DNA"/>
</dbReference>
<protein>
    <recommendedName>
        <fullName evidence="7">GDSL esterase/lipase</fullName>
    </recommendedName>
</protein>
<comment type="similarity">
    <text evidence="1">Belongs to the 'GDSL' lipolytic enzyme family.</text>
</comment>
<dbReference type="InterPro" id="IPR051058">
    <property type="entry name" value="GDSL_Est/Lipase"/>
</dbReference>
<dbReference type="InterPro" id="IPR036514">
    <property type="entry name" value="SGNH_hydro_sf"/>
</dbReference>
<evidence type="ECO:0000256" key="3">
    <source>
        <dbReference type="ARBA" id="ARBA00022963"/>
    </source>
</evidence>
<gene>
    <name evidence="5" type="ORF">OSB04_000568</name>
</gene>
<keyword evidence="2" id="KW-0378">Hydrolase</keyword>
<dbReference type="Proteomes" id="UP001172457">
    <property type="component" value="Chromosome 1"/>
</dbReference>
<dbReference type="GO" id="GO:0016788">
    <property type="term" value="F:hydrolase activity, acting on ester bonds"/>
    <property type="evidence" value="ECO:0007669"/>
    <property type="project" value="InterPro"/>
</dbReference>
<dbReference type="InterPro" id="IPR035669">
    <property type="entry name" value="SGNH_plant_lipase-like"/>
</dbReference>
<comment type="caution">
    <text evidence="5">The sequence shown here is derived from an EMBL/GenBank/DDBJ whole genome shotgun (WGS) entry which is preliminary data.</text>
</comment>
<reference evidence="5" key="1">
    <citation type="submission" date="2023-03" db="EMBL/GenBank/DDBJ databases">
        <title>Chromosome-scale reference genome and RAD-based genetic map of yellow starthistle (Centaurea solstitialis) reveal putative structural variation and QTLs associated with invader traits.</title>
        <authorList>
            <person name="Reatini B."/>
            <person name="Cang F.A."/>
            <person name="Jiang Q."/>
            <person name="Mckibben M.T.W."/>
            <person name="Barker M.S."/>
            <person name="Rieseberg L.H."/>
            <person name="Dlugosch K.M."/>
        </authorList>
    </citation>
    <scope>NUCLEOTIDE SEQUENCE</scope>
    <source>
        <strain evidence="5">CAN-66</strain>
        <tissue evidence="5">Leaf</tissue>
    </source>
</reference>
<feature type="signal peptide" evidence="4">
    <location>
        <begin position="1"/>
        <end position="24"/>
    </location>
</feature>
<evidence type="ECO:0000256" key="4">
    <source>
        <dbReference type="SAM" id="SignalP"/>
    </source>
</evidence>